<dbReference type="RefSeq" id="WP_179490425.1">
    <property type="nucleotide sequence ID" value="NZ_JACCCW010000002.1"/>
</dbReference>
<evidence type="ECO:0000259" key="8">
    <source>
        <dbReference type="Pfam" id="PF02687"/>
    </source>
</evidence>
<comment type="caution">
    <text evidence="10">The sequence shown here is derived from an EMBL/GenBank/DDBJ whole genome shotgun (WGS) entry which is preliminary data.</text>
</comment>
<evidence type="ECO:0000313" key="11">
    <source>
        <dbReference type="Proteomes" id="UP000589520"/>
    </source>
</evidence>
<evidence type="ECO:0000256" key="7">
    <source>
        <dbReference type="SAM" id="Phobius"/>
    </source>
</evidence>
<dbReference type="InterPro" id="IPR003838">
    <property type="entry name" value="ABC3_permease_C"/>
</dbReference>
<feature type="transmembrane region" description="Helical" evidence="7">
    <location>
        <begin position="779"/>
        <end position="798"/>
    </location>
</feature>
<dbReference type="Proteomes" id="UP000589520">
    <property type="component" value="Unassembled WGS sequence"/>
</dbReference>
<feature type="domain" description="MacB-like periplasmic core" evidence="9">
    <location>
        <begin position="458"/>
        <end position="676"/>
    </location>
</feature>
<evidence type="ECO:0000256" key="6">
    <source>
        <dbReference type="ARBA" id="ARBA00038076"/>
    </source>
</evidence>
<dbReference type="Pfam" id="PF12704">
    <property type="entry name" value="MacB_PCD"/>
    <property type="match status" value="2"/>
</dbReference>
<dbReference type="InterPro" id="IPR050250">
    <property type="entry name" value="Macrolide_Exporter_MacB"/>
</dbReference>
<evidence type="ECO:0000256" key="2">
    <source>
        <dbReference type="ARBA" id="ARBA00022475"/>
    </source>
</evidence>
<dbReference type="InterPro" id="IPR017800">
    <property type="entry name" value="ADOP"/>
</dbReference>
<evidence type="ECO:0000256" key="5">
    <source>
        <dbReference type="ARBA" id="ARBA00023136"/>
    </source>
</evidence>
<accession>A0A7Y9PGU1</accession>
<dbReference type="GO" id="GO:0022857">
    <property type="term" value="F:transmembrane transporter activity"/>
    <property type="evidence" value="ECO:0007669"/>
    <property type="project" value="TreeGrafter"/>
</dbReference>
<dbReference type="Pfam" id="PF02687">
    <property type="entry name" value="FtsX"/>
    <property type="match status" value="2"/>
</dbReference>
<feature type="transmembrane region" description="Helical" evidence="7">
    <location>
        <begin position="447"/>
        <end position="470"/>
    </location>
</feature>
<keyword evidence="2" id="KW-1003">Cell membrane</keyword>
<dbReference type="PANTHER" id="PTHR30572">
    <property type="entry name" value="MEMBRANE COMPONENT OF TRANSPORTER-RELATED"/>
    <property type="match status" value="1"/>
</dbReference>
<dbReference type="EMBL" id="JACCCW010000002">
    <property type="protein sequence ID" value="NYF79639.1"/>
    <property type="molecule type" value="Genomic_DNA"/>
</dbReference>
<keyword evidence="4 7" id="KW-1133">Transmembrane helix</keyword>
<keyword evidence="3 7" id="KW-0812">Transmembrane</keyword>
<evidence type="ECO:0000313" key="10">
    <source>
        <dbReference type="EMBL" id="NYF79639.1"/>
    </source>
</evidence>
<feature type="transmembrane region" description="Helical" evidence="7">
    <location>
        <begin position="21"/>
        <end position="47"/>
    </location>
</feature>
<comment type="subcellular location">
    <subcellularLocation>
        <location evidence="1">Cell membrane</location>
        <topology evidence="1">Multi-pass membrane protein</topology>
    </subcellularLocation>
</comment>
<name>A0A7Y9PGU1_9BACT</name>
<feature type="transmembrane region" description="Helical" evidence="7">
    <location>
        <begin position="307"/>
        <end position="329"/>
    </location>
</feature>
<reference evidence="10 11" key="1">
    <citation type="submission" date="2020-07" db="EMBL/GenBank/DDBJ databases">
        <title>Genomic Encyclopedia of Type Strains, Phase IV (KMG-V): Genome sequencing to study the core and pangenomes of soil and plant-associated prokaryotes.</title>
        <authorList>
            <person name="Whitman W."/>
        </authorList>
    </citation>
    <scope>NUCLEOTIDE SEQUENCE [LARGE SCALE GENOMIC DNA]</scope>
    <source>
        <strain evidence="10 11">X4EP2</strain>
    </source>
</reference>
<feature type="transmembrane region" description="Helical" evidence="7">
    <location>
        <begin position="359"/>
        <end position="382"/>
    </location>
</feature>
<feature type="transmembrane region" description="Helical" evidence="7">
    <location>
        <begin position="720"/>
        <end position="743"/>
    </location>
</feature>
<comment type="similarity">
    <text evidence="6">Belongs to the ABC-4 integral membrane protein family.</text>
</comment>
<evidence type="ECO:0000256" key="4">
    <source>
        <dbReference type="ARBA" id="ARBA00022989"/>
    </source>
</evidence>
<feature type="domain" description="ABC3 transporter permease C-terminal" evidence="8">
    <location>
        <begin position="727"/>
        <end position="840"/>
    </location>
</feature>
<proteinExistence type="inferred from homology"/>
<evidence type="ECO:0000256" key="1">
    <source>
        <dbReference type="ARBA" id="ARBA00004651"/>
    </source>
</evidence>
<dbReference type="NCBIfam" id="TIGR03434">
    <property type="entry name" value="ADOP"/>
    <property type="match status" value="1"/>
</dbReference>
<feature type="transmembrane region" description="Helical" evidence="7">
    <location>
        <begin position="402"/>
        <end position="426"/>
    </location>
</feature>
<dbReference type="AlphaFoldDB" id="A0A7Y9PGU1"/>
<keyword evidence="5 7" id="KW-0472">Membrane</keyword>
<feature type="domain" description="MacB-like periplasmic core" evidence="9">
    <location>
        <begin position="22"/>
        <end position="257"/>
    </location>
</feature>
<sequence>MNRLIQDVQYALRQLRKAPGFTLTAVLTLALGIGANAAIFTLVHAVLLRNLPVADPKMLVRVGDTDHCCVNGGAPDEDDYSIFAYDLYKDLKDSSPEFEQLAAMQAGINGGSLTVRRKTADAVAHPSRGEYVSGNYFQTLGLMPYAGRLMAPPDDADGAPLVAVMSYRTWQRDYGLEPSVVGSTFVLNTHPTTIIGITPPSFYGDRMRAEPADFFIPFSSEPIMAEHSLLHEKESNWVYILGRVKPGVELGPLQEKMSGRLRQWLAQLEMYQKEDFKKSLAQSHVVLTPGGVGIANMQQEYGSGLHLLMGISALVLLIACANIANLVLVRGMARRTETSIRMALGAGRRRIIRQMLTESIVLACLGGLAGLLVAYAGTKMLLTLAFPMSPDLPIHANPSPVVLSFAFGLSLLTGLLFGIAPAWITSHAEPAEALRGAGRSTRNGSSLLQRSLVVLQATLSLVLLVGAGLLSKSLNKLEHQDFGLQTQNRVVVNINPATAGYKPEQLQALYDQLEQKFTALPGVARTGLTLYTPLGGDNWGEPVFIQGRPEPHYGDQIGSSWDRVSPEFFDIIGQQVLRGRGITAQDTPTSLPVAVVNQTFVKRFFPKGENPIGAHFGVSGVESSNDFEIVGVVSDVKYVDPRNVTRPMYFRPLLQVARTKPESDTRSLYAKAIMLQMKAPVEGLESQVQKTLASINPNLTVIDFSTFAEQIGDQFDQDRLIARLTLLFGVLALILASVGLYGVTAYTVARRTSEIGIRMALGAGRGSVVGMVLRGAMLQAGIGLLLGVPVAMLCVRFVQAKLYQVGGFDAMVLGSAVLALAASACVAGLIPSQRAASTNPVTALRTE</sequence>
<protein>
    <submittedName>
        <fullName evidence="10">Putative permease</fullName>
    </submittedName>
</protein>
<dbReference type="PANTHER" id="PTHR30572:SF4">
    <property type="entry name" value="ABC TRANSPORTER PERMEASE YTRF"/>
    <property type="match status" value="1"/>
</dbReference>
<organism evidence="10 11">
    <name type="scientific">Granulicella arctica</name>
    <dbReference type="NCBI Taxonomy" id="940613"/>
    <lineage>
        <taxon>Bacteria</taxon>
        <taxon>Pseudomonadati</taxon>
        <taxon>Acidobacteriota</taxon>
        <taxon>Terriglobia</taxon>
        <taxon>Terriglobales</taxon>
        <taxon>Acidobacteriaceae</taxon>
        <taxon>Granulicella</taxon>
    </lineage>
</organism>
<keyword evidence="11" id="KW-1185">Reference proteome</keyword>
<evidence type="ECO:0000256" key="3">
    <source>
        <dbReference type="ARBA" id="ARBA00022692"/>
    </source>
</evidence>
<feature type="domain" description="ABC3 transporter permease C-terminal" evidence="8">
    <location>
        <begin position="311"/>
        <end position="430"/>
    </location>
</feature>
<evidence type="ECO:0000259" key="9">
    <source>
        <dbReference type="Pfam" id="PF12704"/>
    </source>
</evidence>
<gene>
    <name evidence="10" type="ORF">HDF17_001959</name>
</gene>
<dbReference type="InterPro" id="IPR025857">
    <property type="entry name" value="MacB_PCD"/>
</dbReference>
<feature type="transmembrane region" description="Helical" evidence="7">
    <location>
        <begin position="810"/>
        <end position="830"/>
    </location>
</feature>
<dbReference type="GO" id="GO:0005886">
    <property type="term" value="C:plasma membrane"/>
    <property type="evidence" value="ECO:0007669"/>
    <property type="project" value="UniProtKB-SubCell"/>
</dbReference>